<dbReference type="SUPFAM" id="SSF56672">
    <property type="entry name" value="DNA/RNA polymerases"/>
    <property type="match status" value="1"/>
</dbReference>
<evidence type="ECO:0000256" key="15">
    <source>
        <dbReference type="HAMAP-Rule" id="MF_01113"/>
    </source>
</evidence>
<keyword evidence="4 15" id="KW-0963">Cytoplasm</keyword>
<dbReference type="Gene3D" id="1.10.150.20">
    <property type="entry name" value="5' to 3' exonuclease, C-terminal subdomain"/>
    <property type="match status" value="1"/>
</dbReference>
<dbReference type="EC" id="2.7.7.7" evidence="15"/>
<dbReference type="InterPro" id="IPR022880">
    <property type="entry name" value="DNApol_IV"/>
</dbReference>
<accession>A0A2A9HCD1</accession>
<comment type="subcellular location">
    <subcellularLocation>
        <location evidence="1 15">Cytoplasm</location>
    </subcellularLocation>
</comment>
<dbReference type="GO" id="GO:0006261">
    <property type="term" value="P:DNA-templated DNA replication"/>
    <property type="evidence" value="ECO:0007669"/>
    <property type="project" value="UniProtKB-UniRule"/>
</dbReference>
<evidence type="ECO:0000259" key="16">
    <source>
        <dbReference type="PROSITE" id="PS50173"/>
    </source>
</evidence>
<dbReference type="SUPFAM" id="SSF100879">
    <property type="entry name" value="Lesion bypass DNA polymerase (Y-family), little finger domain"/>
    <property type="match status" value="1"/>
</dbReference>
<keyword evidence="9 15" id="KW-0227">DNA damage</keyword>
<dbReference type="HAMAP" id="MF_01113">
    <property type="entry name" value="DNApol_IV"/>
    <property type="match status" value="1"/>
</dbReference>
<keyword evidence="10 15" id="KW-0460">Magnesium</keyword>
<dbReference type="PROSITE" id="PS50173">
    <property type="entry name" value="UMUC"/>
    <property type="match status" value="1"/>
</dbReference>
<dbReference type="EMBL" id="PDJQ01000001">
    <property type="protein sequence ID" value="PFG72831.1"/>
    <property type="molecule type" value="Genomic_DNA"/>
</dbReference>
<evidence type="ECO:0000256" key="6">
    <source>
        <dbReference type="ARBA" id="ARBA00022695"/>
    </source>
</evidence>
<dbReference type="Gene3D" id="3.40.1170.60">
    <property type="match status" value="1"/>
</dbReference>
<evidence type="ECO:0000256" key="9">
    <source>
        <dbReference type="ARBA" id="ARBA00022763"/>
    </source>
</evidence>
<dbReference type="InterPro" id="IPR001126">
    <property type="entry name" value="UmuC"/>
</dbReference>
<evidence type="ECO:0000313" key="18">
    <source>
        <dbReference type="Proteomes" id="UP000223071"/>
    </source>
</evidence>
<dbReference type="GO" id="GO:0003684">
    <property type="term" value="F:damaged DNA binding"/>
    <property type="evidence" value="ECO:0007669"/>
    <property type="project" value="InterPro"/>
</dbReference>
<keyword evidence="8 15" id="KW-0479">Metal-binding</keyword>
<dbReference type="InterPro" id="IPR043128">
    <property type="entry name" value="Rev_trsase/Diguanyl_cyclase"/>
</dbReference>
<evidence type="ECO:0000256" key="8">
    <source>
        <dbReference type="ARBA" id="ARBA00022723"/>
    </source>
</evidence>
<evidence type="ECO:0000256" key="11">
    <source>
        <dbReference type="ARBA" id="ARBA00022932"/>
    </source>
</evidence>
<dbReference type="InterPro" id="IPR024728">
    <property type="entry name" value="PolY_HhH_motif"/>
</dbReference>
<feature type="binding site" evidence="15">
    <location>
        <position position="105"/>
    </location>
    <ligand>
        <name>Mg(2+)</name>
        <dbReference type="ChEBI" id="CHEBI:18420"/>
    </ligand>
</feature>
<keyword evidence="3 15" id="KW-0515">Mutator protein</keyword>
<organism evidence="17 18">
    <name type="scientific">Tepidiforma thermophila (strain KCTC 52669 / CGMCC 1.13589 / G233)</name>
    <dbReference type="NCBI Taxonomy" id="2761530"/>
    <lineage>
        <taxon>Bacteria</taxon>
        <taxon>Bacillati</taxon>
        <taxon>Chloroflexota</taxon>
        <taxon>Tepidiformia</taxon>
        <taxon>Tepidiformales</taxon>
        <taxon>Tepidiformaceae</taxon>
        <taxon>Tepidiforma</taxon>
    </lineage>
</organism>
<feature type="domain" description="UmuC" evidence="16">
    <location>
        <begin position="7"/>
        <end position="187"/>
    </location>
</feature>
<keyword evidence="18" id="KW-1185">Reference proteome</keyword>
<sequence>MVDSATVLHVDLDAFFVAMELLRRPELRGKPVVVGYLGPRGVVSTASYEARRYGIRSAMPTLRARELCSSAVFLPPDFSWYAPASKTFHAILRSYTPVVESVSVDEAYLDVAGSEQLFGTPVAIAEAIRRRVRDEIGITASVGIAANRLVAKVASDAAKPDGLLRVPPGEESAFLAPRPVRDLPGIGRRTAEILERLGVTTIGDLAALPESVLVAKFGRHGADLRRRALGIADDRVVALRPDRRSISREHTFARDEPSADVLRATLLRQAERVADDLAREQRAARTVVLKLRFPPFETLTRSHTPGRQLLYTEELYREALRLFEAAWDEHARRPVRLVGLGVTGLTERARQLALGESTAPAALQHALIDLRDRFGDTVIRRAAELEQPPPRESPGRAPH</sequence>
<evidence type="ECO:0000256" key="3">
    <source>
        <dbReference type="ARBA" id="ARBA00022457"/>
    </source>
</evidence>
<dbReference type="GO" id="GO:0005829">
    <property type="term" value="C:cytosol"/>
    <property type="evidence" value="ECO:0007669"/>
    <property type="project" value="TreeGrafter"/>
</dbReference>
<dbReference type="GO" id="GO:0042276">
    <property type="term" value="P:error-prone translesion synthesis"/>
    <property type="evidence" value="ECO:0007669"/>
    <property type="project" value="TreeGrafter"/>
</dbReference>
<feature type="site" description="Substrate discrimination" evidence="15">
    <location>
        <position position="16"/>
    </location>
</feature>
<keyword evidence="13 15" id="KW-0234">DNA repair</keyword>
<comment type="cofactor">
    <cofactor evidence="15">
        <name>Mg(2+)</name>
        <dbReference type="ChEBI" id="CHEBI:18420"/>
    </cofactor>
    <text evidence="15">Binds 2 magnesium ions per subunit.</text>
</comment>
<dbReference type="Gene3D" id="3.30.1490.100">
    <property type="entry name" value="DNA polymerase, Y-family, little finger domain"/>
    <property type="match status" value="1"/>
</dbReference>
<dbReference type="Pfam" id="PF11798">
    <property type="entry name" value="IMS_HHH"/>
    <property type="match status" value="1"/>
</dbReference>
<dbReference type="Gene3D" id="3.30.70.270">
    <property type="match status" value="1"/>
</dbReference>
<evidence type="ECO:0000313" key="17">
    <source>
        <dbReference type="EMBL" id="PFG72831.1"/>
    </source>
</evidence>
<evidence type="ECO:0000256" key="7">
    <source>
        <dbReference type="ARBA" id="ARBA00022705"/>
    </source>
</evidence>
<dbReference type="PANTHER" id="PTHR11076:SF33">
    <property type="entry name" value="DNA POLYMERASE KAPPA"/>
    <property type="match status" value="1"/>
</dbReference>
<dbReference type="AlphaFoldDB" id="A0A2A9HCD1"/>
<keyword evidence="5 15" id="KW-0808">Transferase</keyword>
<dbReference type="CDD" id="cd03586">
    <property type="entry name" value="PolY_Pol_IV_kappa"/>
    <property type="match status" value="1"/>
</dbReference>
<proteinExistence type="inferred from homology"/>
<dbReference type="Pfam" id="PF11799">
    <property type="entry name" value="IMS_C"/>
    <property type="match status" value="1"/>
</dbReference>
<evidence type="ECO:0000256" key="1">
    <source>
        <dbReference type="ARBA" id="ARBA00004496"/>
    </source>
</evidence>
<evidence type="ECO:0000256" key="10">
    <source>
        <dbReference type="ARBA" id="ARBA00022842"/>
    </source>
</evidence>
<dbReference type="GO" id="GO:0003887">
    <property type="term" value="F:DNA-directed DNA polymerase activity"/>
    <property type="evidence" value="ECO:0007669"/>
    <property type="project" value="UniProtKB-UniRule"/>
</dbReference>
<comment type="subunit">
    <text evidence="15">Monomer.</text>
</comment>
<gene>
    <name evidence="15" type="primary">dinB</name>
    <name evidence="17" type="ORF">A9A59_0022</name>
</gene>
<dbReference type="InterPro" id="IPR043502">
    <property type="entry name" value="DNA/RNA_pol_sf"/>
</dbReference>
<keyword evidence="6 15" id="KW-0548">Nucleotidyltransferase</keyword>
<keyword evidence="7 15" id="KW-0235">DNA replication</keyword>
<dbReference type="InterPro" id="IPR036775">
    <property type="entry name" value="DNA_pol_Y-fam_lit_finger_sf"/>
</dbReference>
<dbReference type="InterPro" id="IPR017961">
    <property type="entry name" value="DNA_pol_Y-fam_little_finger"/>
</dbReference>
<comment type="similarity">
    <text evidence="2 15">Belongs to the DNA polymerase type-Y family.</text>
</comment>
<keyword evidence="11 15" id="KW-0239">DNA-directed DNA polymerase</keyword>
<evidence type="ECO:0000256" key="13">
    <source>
        <dbReference type="ARBA" id="ARBA00023204"/>
    </source>
</evidence>
<keyword evidence="12 15" id="KW-0238">DNA-binding</keyword>
<dbReference type="GO" id="GO:0000287">
    <property type="term" value="F:magnesium ion binding"/>
    <property type="evidence" value="ECO:0007669"/>
    <property type="project" value="UniProtKB-UniRule"/>
</dbReference>
<dbReference type="Proteomes" id="UP000223071">
    <property type="component" value="Unassembled WGS sequence"/>
</dbReference>
<dbReference type="Pfam" id="PF00817">
    <property type="entry name" value="IMS"/>
    <property type="match status" value="1"/>
</dbReference>
<dbReference type="NCBIfam" id="NF002677">
    <property type="entry name" value="PRK02406.1"/>
    <property type="match status" value="1"/>
</dbReference>
<reference evidence="17 18" key="1">
    <citation type="submission" date="2017-09" db="EMBL/GenBank/DDBJ databases">
        <title>Sequencing the genomes of two abundant thermophiles in Great Basin hot springs: Thermocrinis jamiesonii and novel Chloroflexi Thermoflexus hugenholtzii.</title>
        <authorList>
            <person name="Hedlund B."/>
        </authorList>
    </citation>
    <scope>NUCLEOTIDE SEQUENCE [LARGE SCALE GENOMIC DNA]</scope>
    <source>
        <strain evidence="17 18">G233</strain>
    </source>
</reference>
<evidence type="ECO:0000256" key="12">
    <source>
        <dbReference type="ARBA" id="ARBA00023125"/>
    </source>
</evidence>
<comment type="caution">
    <text evidence="17">The sequence shown here is derived from an EMBL/GenBank/DDBJ whole genome shotgun (WGS) entry which is preliminary data.</text>
</comment>
<dbReference type="PANTHER" id="PTHR11076">
    <property type="entry name" value="DNA REPAIR POLYMERASE UMUC / TRANSFERASE FAMILY MEMBER"/>
    <property type="match status" value="1"/>
</dbReference>
<feature type="active site" evidence="15">
    <location>
        <position position="106"/>
    </location>
</feature>
<evidence type="ECO:0000256" key="14">
    <source>
        <dbReference type="ARBA" id="ARBA00049244"/>
    </source>
</evidence>
<dbReference type="GO" id="GO:0009432">
    <property type="term" value="P:SOS response"/>
    <property type="evidence" value="ECO:0007669"/>
    <property type="project" value="TreeGrafter"/>
</dbReference>
<evidence type="ECO:0000256" key="5">
    <source>
        <dbReference type="ARBA" id="ARBA00022679"/>
    </source>
</evidence>
<dbReference type="GO" id="GO:0006281">
    <property type="term" value="P:DNA repair"/>
    <property type="evidence" value="ECO:0007669"/>
    <property type="project" value="UniProtKB-UniRule"/>
</dbReference>
<comment type="catalytic activity">
    <reaction evidence="14 15">
        <text>DNA(n) + a 2'-deoxyribonucleoside 5'-triphosphate = DNA(n+1) + diphosphate</text>
        <dbReference type="Rhea" id="RHEA:22508"/>
        <dbReference type="Rhea" id="RHEA-COMP:17339"/>
        <dbReference type="Rhea" id="RHEA-COMP:17340"/>
        <dbReference type="ChEBI" id="CHEBI:33019"/>
        <dbReference type="ChEBI" id="CHEBI:61560"/>
        <dbReference type="ChEBI" id="CHEBI:173112"/>
        <dbReference type="EC" id="2.7.7.7"/>
    </reaction>
</comment>
<evidence type="ECO:0000256" key="2">
    <source>
        <dbReference type="ARBA" id="ARBA00010945"/>
    </source>
</evidence>
<comment type="function">
    <text evidence="15">Poorly processive, error-prone DNA polymerase involved in untargeted mutagenesis. Copies undamaged DNA at stalled replication forks, which arise in vivo from mismatched or misaligned primer ends. These misaligned primers can be extended by PolIV. Exhibits no 3'-5' exonuclease (proofreading) activity. May be involved in translesional synthesis, in conjunction with the beta clamp from PolIII.</text>
</comment>
<feature type="binding site" evidence="15">
    <location>
        <position position="11"/>
    </location>
    <ligand>
        <name>Mg(2+)</name>
        <dbReference type="ChEBI" id="CHEBI:18420"/>
    </ligand>
</feature>
<evidence type="ECO:0000256" key="4">
    <source>
        <dbReference type="ARBA" id="ARBA00022490"/>
    </source>
</evidence>
<dbReference type="RefSeq" id="WP_098502337.1">
    <property type="nucleotide sequence ID" value="NZ_PDJQ01000001.1"/>
</dbReference>
<dbReference type="InterPro" id="IPR050116">
    <property type="entry name" value="DNA_polymerase-Y"/>
</dbReference>
<name>A0A2A9HCD1_TEPT2</name>
<protein>
    <recommendedName>
        <fullName evidence="15">DNA polymerase IV</fullName>
        <shortName evidence="15">Pol IV</shortName>
        <ecNumber evidence="15">2.7.7.7</ecNumber>
    </recommendedName>
</protein>
<dbReference type="FunFam" id="3.40.1170.60:FF:000001">
    <property type="entry name" value="DNA polymerase IV"/>
    <property type="match status" value="1"/>
</dbReference>